<dbReference type="Proteomes" id="UP000055060">
    <property type="component" value="Unassembled WGS sequence"/>
</dbReference>
<sequence>MFTLSLSAARNLALAAQGLLSPPPAPATKTDVLDAIRRMGVLQIDTIHVVARSPYLTLFTRLGDYDPNWLDELLAEGRLFEYWAHAACFLPIEDYPLQRRTMLNGVRGWYDAPKWIEEHADLVNGILARIRAEGAVRSADFENHKPSGGWWNWKEEKVALEVLHTTGELMIARREKFQRVYDLRERVLPGWDDANAPSADEVRRELVLRSVEKLGLARPNWVWDYYRLPKTGLSALLRELAASGELIETAVEGWESPAYVHPVNTALLEQARNDALQPTYTTLLSPFDPLVWDRVRARELFDFDYMIECYTPAPKRRYGYFSLPILRRGALVGRLDAKAYRQEGRFEVRSLYFEPDVSVDDGLLDDVAGALLRCAAWHKTPRVEVQRSQPEEALEVLKKRVKREE</sequence>
<name>A0A0S7BCH1_9CHLR</name>
<dbReference type="OrthoDB" id="9787207at2"/>
<gene>
    <name evidence="1" type="ORF">LARV_00713</name>
</gene>
<accession>A0A0S7BCH1</accession>
<protein>
    <submittedName>
        <fullName evidence="1">Uncharacterized protein conserved in bacteria</fullName>
    </submittedName>
</protein>
<dbReference type="Pfam" id="PF06224">
    <property type="entry name" value="AlkZ-like"/>
    <property type="match status" value="1"/>
</dbReference>
<dbReference type="AlphaFoldDB" id="A0A0S7BCH1"/>
<keyword evidence="2" id="KW-1185">Reference proteome</keyword>
<dbReference type="EMBL" id="DF967972">
    <property type="protein sequence ID" value="GAP12973.1"/>
    <property type="molecule type" value="Genomic_DNA"/>
</dbReference>
<proteinExistence type="predicted"/>
<dbReference type="PANTHER" id="PTHR30528">
    <property type="entry name" value="CYTOPLASMIC PROTEIN"/>
    <property type="match status" value="1"/>
</dbReference>
<dbReference type="PANTHER" id="PTHR30528:SF0">
    <property type="entry name" value="CYTOPLASMIC PROTEIN"/>
    <property type="match status" value="1"/>
</dbReference>
<dbReference type="RefSeq" id="WP_075072346.1">
    <property type="nucleotide sequence ID" value="NZ_DF967972.1"/>
</dbReference>
<reference evidence="1" key="1">
    <citation type="submission" date="2015-07" db="EMBL/GenBank/DDBJ databases">
        <title>Draft Genome Sequences of Anaerolinea thermolimosa IMO-1, Bellilinea caldifistulae GOMI-1, Leptolinea tardivitalis YMTK-2, Levilinea saccharolytica KIBI-1,Longilinea arvoryzae KOME-1, Previously Described as Members of the Anaerolineaceae (Chloroflexi).</title>
        <authorList>
            <person name="Sekiguchi Y."/>
            <person name="Ohashi A."/>
            <person name="Matsuura N."/>
            <person name="Tourlousse M.D."/>
        </authorList>
    </citation>
    <scope>NUCLEOTIDE SEQUENCE [LARGE SCALE GENOMIC DNA]</scope>
    <source>
        <strain evidence="1">KOME-1</strain>
    </source>
</reference>
<dbReference type="STRING" id="360412.LARV_00713"/>
<dbReference type="InterPro" id="IPR009351">
    <property type="entry name" value="AlkZ-like"/>
</dbReference>
<organism evidence="1">
    <name type="scientific">Longilinea arvoryzae</name>
    <dbReference type="NCBI Taxonomy" id="360412"/>
    <lineage>
        <taxon>Bacteria</taxon>
        <taxon>Bacillati</taxon>
        <taxon>Chloroflexota</taxon>
        <taxon>Anaerolineae</taxon>
        <taxon>Anaerolineales</taxon>
        <taxon>Anaerolineaceae</taxon>
        <taxon>Longilinea</taxon>
    </lineage>
</organism>
<evidence type="ECO:0000313" key="2">
    <source>
        <dbReference type="Proteomes" id="UP000055060"/>
    </source>
</evidence>
<evidence type="ECO:0000313" key="1">
    <source>
        <dbReference type="EMBL" id="GAP12973.1"/>
    </source>
</evidence>